<feature type="transmembrane region" description="Helical" evidence="1">
    <location>
        <begin position="164"/>
        <end position="191"/>
    </location>
</feature>
<keyword evidence="1" id="KW-0812">Transmembrane</keyword>
<comment type="caution">
    <text evidence="2">The sequence shown here is derived from an EMBL/GenBank/DDBJ whole genome shotgun (WGS) entry which is preliminary data.</text>
</comment>
<sequence>MKVGYYSFFLFILIVFALGCYYYYPFLSDDSLISLRYAQRFIEGKGLTWNDGHPVEGYSNLLWILMISLLGKLGMNLILAARILGIVCSVGTLAVICSYFKKKNIKKEYVFLTVFLLATTPCFTVWAIGGLEQPLYIFLLTLTLTEVSKIINDKNKGRIYFLSLWLGLLAITRPDGFLFTILTTIFLVFIFRKSRKDLIRVFVFAGIVPALFLLGQLLFRYDFYGEWVPNTALVKVKVTLHHVLRGGFYIFKAFFGTVLLSSLGLYFLFYLMYKKRNLFGFYLLLNMVAWTAYVVLVGGDIFPAFRHYYVVLILLVFAIISGLNEMQFSFTSKSFKVGFIAILLINPFLQLLVADNHYAIEERWEFRGMTLGNTLKKTFPENTLIAVTAAGCIPYASELPTVDMLGLNDYYTPRHPPKNFGTGMLAHELGDASYVLKRNPDIIIYHMGAIPRFNVGDQMKVNRIFINDYVEVFTRQINDEHILYFNKYGKSTGIIKKANAMVIPAYFMNTASGDESVFKNKKLLKHFHKGKKYTLSLRNSNAEKWTLSKSSSRLFSLESAISYEKNTMTLIVVPEQEIFLESLELQRKY</sequence>
<keyword evidence="1" id="KW-0472">Membrane</keyword>
<organism evidence="2 3">
    <name type="scientific">Chryseobacterium cheonjiense</name>
    <dbReference type="NCBI Taxonomy" id="2728845"/>
    <lineage>
        <taxon>Bacteria</taxon>
        <taxon>Pseudomonadati</taxon>
        <taxon>Bacteroidota</taxon>
        <taxon>Flavobacteriia</taxon>
        <taxon>Flavobacteriales</taxon>
        <taxon>Weeksellaceae</taxon>
        <taxon>Chryseobacterium group</taxon>
        <taxon>Chryseobacterium</taxon>
    </lineage>
</organism>
<feature type="transmembrane region" description="Helical" evidence="1">
    <location>
        <begin position="278"/>
        <end position="299"/>
    </location>
</feature>
<proteinExistence type="predicted"/>
<evidence type="ECO:0008006" key="4">
    <source>
        <dbReference type="Google" id="ProtNLM"/>
    </source>
</evidence>
<evidence type="ECO:0000313" key="3">
    <source>
        <dbReference type="Proteomes" id="UP000552615"/>
    </source>
</evidence>
<dbReference type="PROSITE" id="PS51257">
    <property type="entry name" value="PROKAR_LIPOPROTEIN"/>
    <property type="match status" value="1"/>
</dbReference>
<dbReference type="EMBL" id="JABBGF010000001">
    <property type="protein sequence ID" value="NML57231.1"/>
    <property type="molecule type" value="Genomic_DNA"/>
</dbReference>
<feature type="transmembrane region" description="Helical" evidence="1">
    <location>
        <begin position="109"/>
        <end position="129"/>
    </location>
</feature>
<feature type="transmembrane region" description="Helical" evidence="1">
    <location>
        <begin position="73"/>
        <end position="97"/>
    </location>
</feature>
<feature type="transmembrane region" description="Helical" evidence="1">
    <location>
        <begin position="335"/>
        <end position="353"/>
    </location>
</feature>
<evidence type="ECO:0000313" key="2">
    <source>
        <dbReference type="EMBL" id="NML57231.1"/>
    </source>
</evidence>
<name>A0A7Y0A5U9_9FLAO</name>
<dbReference type="RefSeq" id="WP_169230571.1">
    <property type="nucleotide sequence ID" value="NZ_JABBGF010000001.1"/>
</dbReference>
<accession>A0A7Y0A5U9</accession>
<evidence type="ECO:0000256" key="1">
    <source>
        <dbReference type="SAM" id="Phobius"/>
    </source>
</evidence>
<feature type="transmembrane region" description="Helical" evidence="1">
    <location>
        <begin position="5"/>
        <end position="24"/>
    </location>
</feature>
<gene>
    <name evidence="2" type="ORF">HHL20_07720</name>
</gene>
<keyword evidence="3" id="KW-1185">Reference proteome</keyword>
<feature type="transmembrane region" description="Helical" evidence="1">
    <location>
        <begin position="198"/>
        <end position="219"/>
    </location>
</feature>
<reference evidence="2 3" key="1">
    <citation type="submission" date="2020-04" db="EMBL/GenBank/DDBJ databases">
        <title>Chryseobacterium sp. RJ-7-14 sp. nov., isolated from Jeju soil.</title>
        <authorList>
            <person name="Dahal R.H."/>
            <person name="Chaudhary D.K."/>
        </authorList>
    </citation>
    <scope>NUCLEOTIDE SEQUENCE [LARGE SCALE GENOMIC DNA]</scope>
    <source>
        <strain evidence="2 3">RJ-7-14</strain>
    </source>
</reference>
<keyword evidence="1" id="KW-1133">Transmembrane helix</keyword>
<feature type="transmembrane region" description="Helical" evidence="1">
    <location>
        <begin position="249"/>
        <end position="271"/>
    </location>
</feature>
<feature type="transmembrane region" description="Helical" evidence="1">
    <location>
        <begin position="305"/>
        <end position="323"/>
    </location>
</feature>
<dbReference type="AlphaFoldDB" id="A0A7Y0A5U9"/>
<protein>
    <recommendedName>
        <fullName evidence="4">Glycosyltransferase RgtA/B/C/D-like domain-containing protein</fullName>
    </recommendedName>
</protein>
<dbReference type="Proteomes" id="UP000552615">
    <property type="component" value="Unassembled WGS sequence"/>
</dbReference>